<reference evidence="2 3" key="1">
    <citation type="journal article" date="2014" name="Int. J. Syst. Evol. Microbiol.">
        <title>Nitrososphaera viennensis gen. nov., sp. nov., an aerobic and mesophilic, ammonia-oxidizing archaeon from soil and a member of the archaeal phylum Thaumarchaeota.</title>
        <authorList>
            <person name="Stieglmeier M."/>
            <person name="Klingl A."/>
            <person name="Alves R.J."/>
            <person name="Rittmann S.K."/>
            <person name="Melcher M."/>
            <person name="Leisch N."/>
            <person name="Schleper C."/>
        </authorList>
    </citation>
    <scope>NUCLEOTIDE SEQUENCE [LARGE SCALE GENOMIC DNA]</scope>
    <source>
        <strain evidence="2">EN76</strain>
    </source>
</reference>
<dbReference type="GeneID" id="74946838"/>
<dbReference type="Proteomes" id="UP000027093">
    <property type="component" value="Chromosome"/>
</dbReference>
<sequence>MRTKRLQKVVVNTTITFFVIAMVAVAAVPAPQKEHTAYAHTVGTGSSIRNIDNYQIAFQSIPTSASAGQNTSLHFSILENNAYVNNAHVALQIKEKESGKIVEQVPYKLYEFSDITIPYTFQNNTDYEIKLLARMSDDGGNQKYLTNPMVVDFDIPVRQTTIVPINDFIITAVPFAAALAGGIVFMLKRAR</sequence>
<organism evidence="2 3">
    <name type="scientific">Nitrososphaera viennensis EN76</name>
    <dbReference type="NCBI Taxonomy" id="926571"/>
    <lineage>
        <taxon>Archaea</taxon>
        <taxon>Nitrososphaerota</taxon>
        <taxon>Nitrososphaeria</taxon>
        <taxon>Nitrososphaerales</taxon>
        <taxon>Nitrososphaeraceae</taxon>
        <taxon>Nitrososphaera</taxon>
    </lineage>
</organism>
<protein>
    <submittedName>
        <fullName evidence="2">Uncharacterized protein</fullName>
    </submittedName>
</protein>
<dbReference type="OrthoDB" id="13642at2157"/>
<evidence type="ECO:0000313" key="2">
    <source>
        <dbReference type="EMBL" id="AIC15816.1"/>
    </source>
</evidence>
<accession>A0A060HQJ3</accession>
<keyword evidence="1" id="KW-0812">Transmembrane</keyword>
<name>A0A060HQJ3_9ARCH</name>
<evidence type="ECO:0000313" key="3">
    <source>
        <dbReference type="Proteomes" id="UP000027093"/>
    </source>
</evidence>
<evidence type="ECO:0000256" key="1">
    <source>
        <dbReference type="SAM" id="Phobius"/>
    </source>
</evidence>
<proteinExistence type="predicted"/>
<feature type="transmembrane region" description="Helical" evidence="1">
    <location>
        <begin position="9"/>
        <end position="28"/>
    </location>
</feature>
<keyword evidence="1" id="KW-1133">Transmembrane helix</keyword>
<dbReference type="AlphaFoldDB" id="A0A060HQJ3"/>
<dbReference type="RefSeq" id="WP_144239571.1">
    <property type="nucleotide sequence ID" value="NZ_CP007536.1"/>
</dbReference>
<dbReference type="EMBL" id="CP007536">
    <property type="protein sequence ID" value="AIC15816.1"/>
    <property type="molecule type" value="Genomic_DNA"/>
</dbReference>
<feature type="transmembrane region" description="Helical" evidence="1">
    <location>
        <begin position="168"/>
        <end position="187"/>
    </location>
</feature>
<dbReference type="HOGENOM" id="CLU_1472029_0_0_2"/>
<keyword evidence="3" id="KW-1185">Reference proteome</keyword>
<gene>
    <name evidence="2" type="ORF">NVIE_015670</name>
</gene>
<dbReference type="KEGG" id="nvn:NVIE_015670"/>
<keyword evidence="1" id="KW-0472">Membrane</keyword>